<feature type="domain" description="Beta-lactamase-related" evidence="1">
    <location>
        <begin position="28"/>
        <end position="395"/>
    </location>
</feature>
<organism evidence="2 3">
    <name type="scientific">Novosphingobium olei</name>
    <dbReference type="NCBI Taxonomy" id="2728851"/>
    <lineage>
        <taxon>Bacteria</taxon>
        <taxon>Pseudomonadati</taxon>
        <taxon>Pseudomonadota</taxon>
        <taxon>Alphaproteobacteria</taxon>
        <taxon>Sphingomonadales</taxon>
        <taxon>Sphingomonadaceae</taxon>
        <taxon>Novosphingobium</taxon>
    </lineage>
</organism>
<dbReference type="EMBL" id="JABBGM010000013">
    <property type="protein sequence ID" value="NML95862.1"/>
    <property type="molecule type" value="Genomic_DNA"/>
</dbReference>
<gene>
    <name evidence="2" type="ORF">HHL27_19490</name>
</gene>
<dbReference type="PANTHER" id="PTHR43283">
    <property type="entry name" value="BETA-LACTAMASE-RELATED"/>
    <property type="match status" value="1"/>
</dbReference>
<protein>
    <submittedName>
        <fullName evidence="2">Beta-lactamase family protein</fullName>
    </submittedName>
</protein>
<sequence length="412" mass="43518">MTVQLADPATLGLDAARLARIAALLDERYVSKGKLKGVDVLVARDGQAAYRATLGAMRDDGTPVAEDTIYRIASMTKPLTSIALMMLVEEGAIALEDPVTKVLPEFAGLAVYAGGGGDAPFMPGRPAHGMRIVDLLTHMSGLTYGIQNRTNVDAAYRKARLDGHASLAGNDHFIAELAKLPLEFAPGEGWNYSVSTDVCGVIVARLSGMSLGQFFKARIFDPLGMVDTGFSCPPEKLHRLADAWAYVPGGAPHLIDKAETSNLVRAPQFESGGGGLLSTVADYHRFASALVGGGAVDGVRLVSPKTLALMASNFLPGGADLTQMSSSLFSEANNAGTGFGLGFGVTIDPTRALVPGSAGEFFWGGIFSTAFFVDPVEKLHMVFMTQLMPSSAYPIRRQLKTLIYAALTDSRA</sequence>
<dbReference type="InterPro" id="IPR001466">
    <property type="entry name" value="Beta-lactam-related"/>
</dbReference>
<dbReference type="AlphaFoldDB" id="A0A7Y0BSM9"/>
<evidence type="ECO:0000313" key="2">
    <source>
        <dbReference type="EMBL" id="NML95862.1"/>
    </source>
</evidence>
<keyword evidence="3" id="KW-1185">Reference proteome</keyword>
<dbReference type="InterPro" id="IPR012338">
    <property type="entry name" value="Beta-lactam/transpept-like"/>
</dbReference>
<reference evidence="2 3" key="1">
    <citation type="submission" date="2020-04" db="EMBL/GenBank/DDBJ databases">
        <title>Novosphingobium sp. TW-4 isolated from soil.</title>
        <authorList>
            <person name="Dahal R.H."/>
            <person name="Chaudhary D.K."/>
        </authorList>
    </citation>
    <scope>NUCLEOTIDE SEQUENCE [LARGE SCALE GENOMIC DNA]</scope>
    <source>
        <strain evidence="2 3">TW-4</strain>
    </source>
</reference>
<dbReference type="PANTHER" id="PTHR43283:SF3">
    <property type="entry name" value="BETA-LACTAMASE FAMILY PROTEIN (AFU_ORTHOLOGUE AFUA_5G07500)"/>
    <property type="match status" value="1"/>
</dbReference>
<comment type="caution">
    <text evidence="2">The sequence shown here is derived from an EMBL/GenBank/DDBJ whole genome shotgun (WGS) entry which is preliminary data.</text>
</comment>
<dbReference type="Gene3D" id="3.40.710.10">
    <property type="entry name" value="DD-peptidase/beta-lactamase superfamily"/>
    <property type="match status" value="1"/>
</dbReference>
<dbReference type="RefSeq" id="WP_169495060.1">
    <property type="nucleotide sequence ID" value="NZ_JABBGM010000013.1"/>
</dbReference>
<evidence type="ECO:0000313" key="3">
    <source>
        <dbReference type="Proteomes" id="UP000583556"/>
    </source>
</evidence>
<dbReference type="InterPro" id="IPR050789">
    <property type="entry name" value="Diverse_Enzym_Activities"/>
</dbReference>
<dbReference type="SUPFAM" id="SSF56601">
    <property type="entry name" value="beta-lactamase/transpeptidase-like"/>
    <property type="match status" value="1"/>
</dbReference>
<accession>A0A7Y0BSM9</accession>
<dbReference type="Pfam" id="PF00144">
    <property type="entry name" value="Beta-lactamase"/>
    <property type="match status" value="1"/>
</dbReference>
<evidence type="ECO:0000259" key="1">
    <source>
        <dbReference type="Pfam" id="PF00144"/>
    </source>
</evidence>
<proteinExistence type="predicted"/>
<dbReference type="Proteomes" id="UP000583556">
    <property type="component" value="Unassembled WGS sequence"/>
</dbReference>
<name>A0A7Y0BSM9_9SPHN</name>